<sequence>MTSGARTATRRATRGLGRELTGMLLVAAIAIGAALAVVGGWKWVTTTHDVSLAHELDRGGVAVEATDAVLVVEGKAGSDGVQVATVTARVPGLAEPVELRGTDGATSALGVDPAAVDPPVHLPAPSGSPYAGVFAAVQDAEAPGTVMARSDLDRVVADGAEDAARSLRTALVGLAWAGLWSLVVWAVVARRRRTLRRSDH</sequence>
<dbReference type="AlphaFoldDB" id="A0A4Y4DY51"/>
<feature type="transmembrane region" description="Helical" evidence="1">
    <location>
        <begin position="170"/>
        <end position="188"/>
    </location>
</feature>
<evidence type="ECO:0000256" key="1">
    <source>
        <dbReference type="SAM" id="Phobius"/>
    </source>
</evidence>
<protein>
    <submittedName>
        <fullName evidence="2">Uncharacterized protein</fullName>
    </submittedName>
</protein>
<evidence type="ECO:0000313" key="3">
    <source>
        <dbReference type="Proteomes" id="UP000316659"/>
    </source>
</evidence>
<dbReference type="RefSeq" id="WP_141387489.1">
    <property type="nucleotide sequence ID" value="NZ_BJNZ01000001.1"/>
</dbReference>
<gene>
    <name evidence="2" type="ORF">CCE02nite_03070</name>
</gene>
<accession>A0A4Y4DY51</accession>
<feature type="transmembrane region" description="Helical" evidence="1">
    <location>
        <begin position="20"/>
        <end position="41"/>
    </location>
</feature>
<keyword evidence="1" id="KW-0812">Transmembrane</keyword>
<proteinExistence type="predicted"/>
<organism evidence="2 3">
    <name type="scientific">Cellulosimicrobium cellulans</name>
    <name type="common">Arthrobacter luteus</name>
    <dbReference type="NCBI Taxonomy" id="1710"/>
    <lineage>
        <taxon>Bacteria</taxon>
        <taxon>Bacillati</taxon>
        <taxon>Actinomycetota</taxon>
        <taxon>Actinomycetes</taxon>
        <taxon>Micrococcales</taxon>
        <taxon>Promicromonosporaceae</taxon>
        <taxon>Cellulosimicrobium</taxon>
    </lineage>
</organism>
<reference evidence="2 3" key="1">
    <citation type="submission" date="2019-06" db="EMBL/GenBank/DDBJ databases">
        <title>Whole genome shotgun sequence of Cellulosimicrobium cellulans NBRC 15516.</title>
        <authorList>
            <person name="Hosoyama A."/>
            <person name="Uohara A."/>
            <person name="Ohji S."/>
            <person name="Ichikawa N."/>
        </authorList>
    </citation>
    <scope>NUCLEOTIDE SEQUENCE [LARGE SCALE GENOMIC DNA]</scope>
    <source>
        <strain evidence="2 3">NBRC 15516</strain>
    </source>
</reference>
<evidence type="ECO:0000313" key="2">
    <source>
        <dbReference type="EMBL" id="GED08308.1"/>
    </source>
</evidence>
<keyword evidence="1" id="KW-1133">Transmembrane helix</keyword>
<comment type="caution">
    <text evidence="2">The sequence shown here is derived from an EMBL/GenBank/DDBJ whole genome shotgun (WGS) entry which is preliminary data.</text>
</comment>
<keyword evidence="1" id="KW-0472">Membrane</keyword>
<name>A0A4Y4DY51_CELCE</name>
<dbReference type="EMBL" id="BJNZ01000001">
    <property type="protein sequence ID" value="GED08308.1"/>
    <property type="molecule type" value="Genomic_DNA"/>
</dbReference>
<dbReference type="Proteomes" id="UP000316659">
    <property type="component" value="Unassembled WGS sequence"/>
</dbReference>